<gene>
    <name evidence="1" type="ORF">ACFQKB_05175</name>
</gene>
<dbReference type="PANTHER" id="PTHR36978:SF4">
    <property type="entry name" value="P-LOOP CONTAINING NUCLEOSIDE TRIPHOSPHATE HYDROLASE PROTEIN"/>
    <property type="match status" value="1"/>
</dbReference>
<accession>A0ABW2CF75</accession>
<dbReference type="Proteomes" id="UP001596380">
    <property type="component" value="Unassembled WGS sequence"/>
</dbReference>
<dbReference type="EMBL" id="JBHSXS010000002">
    <property type="protein sequence ID" value="MFC6879155.1"/>
    <property type="molecule type" value="Genomic_DNA"/>
</dbReference>
<comment type="caution">
    <text evidence="1">The sequence shown here is derived from an EMBL/GenBank/DDBJ whole genome shotgun (WGS) entry which is preliminary data.</text>
</comment>
<sequence length="227" mass="26350">MKVIGAGFGRTGTLSLKAALERLGLGPCYHMTEVMDEPYRVRHWLGVARGDGPGWDEIFAGYRSTVDWPAAAYWRDLAERYPDAKVLLTVRDPDRWYDSARETIFERELASRRPSRAERAIEWLVQRRSPDYALFTQMAREVISEPLFDGRLDRAHAIEVFERHNAEVRAAIPAERLLVFDVREGWAPLCAFLDVPVPDEPFPRVNDRAEFRRRRPRRLLRLAMRGT</sequence>
<dbReference type="InterPro" id="IPR040632">
    <property type="entry name" value="Sulfotransfer_4"/>
</dbReference>
<organism evidence="1 2">
    <name type="scientific">Actinomadura yumaensis</name>
    <dbReference type="NCBI Taxonomy" id="111807"/>
    <lineage>
        <taxon>Bacteria</taxon>
        <taxon>Bacillati</taxon>
        <taxon>Actinomycetota</taxon>
        <taxon>Actinomycetes</taxon>
        <taxon>Streptosporangiales</taxon>
        <taxon>Thermomonosporaceae</taxon>
        <taxon>Actinomadura</taxon>
    </lineage>
</organism>
<evidence type="ECO:0000313" key="1">
    <source>
        <dbReference type="EMBL" id="MFC6879155.1"/>
    </source>
</evidence>
<protein>
    <submittedName>
        <fullName evidence="1">Sulfotransferase family protein</fullName>
        <ecNumber evidence="1">2.8.2.-</ecNumber>
    </submittedName>
</protein>
<dbReference type="RefSeq" id="WP_309239944.1">
    <property type="nucleotide sequence ID" value="NZ_JBHSXS010000002.1"/>
</dbReference>
<evidence type="ECO:0000313" key="2">
    <source>
        <dbReference type="Proteomes" id="UP001596380"/>
    </source>
</evidence>
<dbReference type="SUPFAM" id="SSF52540">
    <property type="entry name" value="P-loop containing nucleoside triphosphate hydrolases"/>
    <property type="match status" value="1"/>
</dbReference>
<dbReference type="EC" id="2.8.2.-" evidence="1"/>
<proteinExistence type="predicted"/>
<keyword evidence="2" id="KW-1185">Reference proteome</keyword>
<dbReference type="GO" id="GO:0016740">
    <property type="term" value="F:transferase activity"/>
    <property type="evidence" value="ECO:0007669"/>
    <property type="project" value="UniProtKB-KW"/>
</dbReference>
<dbReference type="Pfam" id="PF17784">
    <property type="entry name" value="Sulfotransfer_4"/>
    <property type="match status" value="1"/>
</dbReference>
<reference evidence="2" key="1">
    <citation type="journal article" date="2019" name="Int. J. Syst. Evol. Microbiol.">
        <title>The Global Catalogue of Microorganisms (GCM) 10K type strain sequencing project: providing services to taxonomists for standard genome sequencing and annotation.</title>
        <authorList>
            <consortium name="The Broad Institute Genomics Platform"/>
            <consortium name="The Broad Institute Genome Sequencing Center for Infectious Disease"/>
            <person name="Wu L."/>
            <person name="Ma J."/>
        </authorList>
    </citation>
    <scope>NUCLEOTIDE SEQUENCE [LARGE SCALE GENOMIC DNA]</scope>
    <source>
        <strain evidence="2">JCM 3369</strain>
    </source>
</reference>
<dbReference type="Gene3D" id="3.40.50.300">
    <property type="entry name" value="P-loop containing nucleotide triphosphate hydrolases"/>
    <property type="match status" value="1"/>
</dbReference>
<name>A0ABW2CF75_9ACTN</name>
<keyword evidence="1" id="KW-0808">Transferase</keyword>
<dbReference type="PANTHER" id="PTHR36978">
    <property type="entry name" value="P-LOOP CONTAINING NUCLEOTIDE TRIPHOSPHATE HYDROLASE"/>
    <property type="match status" value="1"/>
</dbReference>
<dbReference type="InterPro" id="IPR027417">
    <property type="entry name" value="P-loop_NTPase"/>
</dbReference>